<dbReference type="PROSITE" id="PS50404">
    <property type="entry name" value="GST_NTER"/>
    <property type="match status" value="1"/>
</dbReference>
<dbReference type="PATRIC" id="fig|2342.5.peg.3027"/>
<dbReference type="HOGENOM" id="CLU_011226_12_2_6"/>
<dbReference type="AlphaFoldDB" id="W0HKN6"/>
<dbReference type="Pfam" id="PF13409">
    <property type="entry name" value="GST_N_2"/>
    <property type="match status" value="1"/>
</dbReference>
<dbReference type="GO" id="GO:0016740">
    <property type="term" value="F:transferase activity"/>
    <property type="evidence" value="ECO:0007669"/>
    <property type="project" value="UniProtKB-KW"/>
</dbReference>
<dbReference type="Proteomes" id="UP000019025">
    <property type="component" value="Chromosome"/>
</dbReference>
<keyword evidence="2" id="KW-0808">Transferase</keyword>
<organism evidence="2 3">
    <name type="scientific">Candidatus Sodalis pierantonii str. SOPE</name>
    <dbReference type="NCBI Taxonomy" id="2342"/>
    <lineage>
        <taxon>Bacteria</taxon>
        <taxon>Pseudomonadati</taxon>
        <taxon>Pseudomonadota</taxon>
        <taxon>Gammaproteobacteria</taxon>
        <taxon>Enterobacterales</taxon>
        <taxon>Bruguierivoracaceae</taxon>
        <taxon>Sodalis</taxon>
    </lineage>
</organism>
<evidence type="ECO:0000313" key="3">
    <source>
        <dbReference type="Proteomes" id="UP000019025"/>
    </source>
</evidence>
<dbReference type="GO" id="GO:0005737">
    <property type="term" value="C:cytoplasm"/>
    <property type="evidence" value="ECO:0007669"/>
    <property type="project" value="TreeGrafter"/>
</dbReference>
<dbReference type="InterPro" id="IPR036282">
    <property type="entry name" value="Glutathione-S-Trfase_C_sf"/>
</dbReference>
<dbReference type="EMBL" id="CP006568">
    <property type="protein sequence ID" value="AHF74389.1"/>
    <property type="molecule type" value="Genomic_DNA"/>
</dbReference>
<dbReference type="CDD" id="cd03205">
    <property type="entry name" value="GST_C_6"/>
    <property type="match status" value="1"/>
</dbReference>
<protein>
    <submittedName>
        <fullName evidence="2">Glutathione S-transferase domain protein</fullName>
    </submittedName>
</protein>
<name>W0HKN6_9GAMM</name>
<dbReference type="Pfam" id="PF13410">
    <property type="entry name" value="GST_C_2"/>
    <property type="match status" value="1"/>
</dbReference>
<dbReference type="eggNOG" id="COG0625">
    <property type="taxonomic scope" value="Bacteria"/>
</dbReference>
<proteinExistence type="predicted"/>
<sequence length="205" mass="22532">MYRLRTSPASPFGRKVALAAAATGLADRLVIEPADVNDPTDSLLEQNPLGKIPTLITPEGQTLFDSRVIIEFLDDKAGGGVVIPRDDSRWAVLRQQALADSLMDAALLVVYEGRYRPADERSPGWVARQQERMARALDYAELHYTLAPGAKTPHVGEIALAAALGYLDLRFDGAWRQRYPKLLSWLNLFRQALPAYDATGGKTSV</sequence>
<feature type="domain" description="GST N-terminal" evidence="1">
    <location>
        <begin position="1"/>
        <end position="81"/>
    </location>
</feature>
<evidence type="ECO:0000313" key="2">
    <source>
        <dbReference type="EMBL" id="AHF74389.1"/>
    </source>
</evidence>
<dbReference type="Gene3D" id="3.40.30.10">
    <property type="entry name" value="Glutaredoxin"/>
    <property type="match status" value="1"/>
</dbReference>
<dbReference type="RefSeq" id="WP_025245981.1">
    <property type="nucleotide sequence ID" value="NZ_CP006568.1"/>
</dbReference>
<dbReference type="PANTHER" id="PTHR43968:SF6">
    <property type="entry name" value="GLUTATHIONE S-TRANSFERASE OMEGA"/>
    <property type="match status" value="1"/>
</dbReference>
<dbReference type="InterPro" id="IPR036249">
    <property type="entry name" value="Thioredoxin-like_sf"/>
</dbReference>
<evidence type="ECO:0000259" key="1">
    <source>
        <dbReference type="PROSITE" id="PS50404"/>
    </source>
</evidence>
<dbReference type="SUPFAM" id="SSF52833">
    <property type="entry name" value="Thioredoxin-like"/>
    <property type="match status" value="1"/>
</dbReference>
<reference evidence="2 3" key="1">
    <citation type="journal article" date="2014" name="Genome Biol. Evol.">
        <title>Genome degeneration and adaptation in a nascent stage of symbiosis.</title>
        <authorList>
            <person name="Oakeson K.F."/>
            <person name="Gil R."/>
            <person name="Clayton A.L."/>
            <person name="Dunn D.M."/>
            <person name="von Niederhausern A.C."/>
            <person name="Hamil C."/>
            <person name="Aoyagi A."/>
            <person name="Duval B."/>
            <person name="Baca A."/>
            <person name="Silva F.J."/>
            <person name="Vallier A."/>
            <person name="Jackson D.G."/>
            <person name="Latorre A."/>
            <person name="Weiss R.B."/>
            <person name="Heddi A."/>
            <person name="Moya A."/>
            <person name="Dale C."/>
        </authorList>
    </citation>
    <scope>NUCLEOTIDE SEQUENCE [LARGE SCALE GENOMIC DNA]</scope>
    <source>
        <strain evidence="3">none</strain>
    </source>
</reference>
<dbReference type="STRING" id="2342.SOPEG_2819"/>
<dbReference type="InterPro" id="IPR004045">
    <property type="entry name" value="Glutathione_S-Trfase_N"/>
</dbReference>
<keyword evidence="3" id="KW-1185">Reference proteome</keyword>
<gene>
    <name evidence="2" type="ORF">SOPEG_2819</name>
</gene>
<dbReference type="KEGG" id="pes:SOPEG_2819"/>
<dbReference type="SUPFAM" id="SSF47616">
    <property type="entry name" value="GST C-terminal domain-like"/>
    <property type="match status" value="1"/>
</dbReference>
<dbReference type="InterPro" id="IPR050983">
    <property type="entry name" value="GST_Omega/HSP26"/>
</dbReference>
<accession>W0HKN6</accession>
<dbReference type="PANTHER" id="PTHR43968">
    <property type="match status" value="1"/>
</dbReference>
<dbReference type="Gene3D" id="1.20.1050.10">
    <property type="match status" value="1"/>
</dbReference>